<reference evidence="2 3" key="1">
    <citation type="journal article" date="2021" name="Nat. Plants">
        <title>The Taxus genome provides insights into paclitaxel biosynthesis.</title>
        <authorList>
            <person name="Xiong X."/>
            <person name="Gou J."/>
            <person name="Liao Q."/>
            <person name="Li Y."/>
            <person name="Zhou Q."/>
            <person name="Bi G."/>
            <person name="Li C."/>
            <person name="Du R."/>
            <person name="Wang X."/>
            <person name="Sun T."/>
            <person name="Guo L."/>
            <person name="Liang H."/>
            <person name="Lu P."/>
            <person name="Wu Y."/>
            <person name="Zhang Z."/>
            <person name="Ro D.K."/>
            <person name="Shang Y."/>
            <person name="Huang S."/>
            <person name="Yan J."/>
        </authorList>
    </citation>
    <scope>NUCLEOTIDE SEQUENCE [LARGE SCALE GENOMIC DNA]</scope>
    <source>
        <strain evidence="2">Ta-2019</strain>
    </source>
</reference>
<dbReference type="OMA" id="QMTHIGT"/>
<dbReference type="EMBL" id="JAHRHJ020000011">
    <property type="protein sequence ID" value="KAH9295032.1"/>
    <property type="molecule type" value="Genomic_DNA"/>
</dbReference>
<organism evidence="2 3">
    <name type="scientific">Taxus chinensis</name>
    <name type="common">Chinese yew</name>
    <name type="synonym">Taxus wallichiana var. chinensis</name>
    <dbReference type="NCBI Taxonomy" id="29808"/>
    <lineage>
        <taxon>Eukaryota</taxon>
        <taxon>Viridiplantae</taxon>
        <taxon>Streptophyta</taxon>
        <taxon>Embryophyta</taxon>
        <taxon>Tracheophyta</taxon>
        <taxon>Spermatophyta</taxon>
        <taxon>Pinopsida</taxon>
        <taxon>Pinidae</taxon>
        <taxon>Conifers II</taxon>
        <taxon>Cupressales</taxon>
        <taxon>Taxaceae</taxon>
        <taxon>Taxus</taxon>
    </lineage>
</organism>
<keyword evidence="3" id="KW-1185">Reference proteome</keyword>
<proteinExistence type="predicted"/>
<feature type="domain" description="Retrovirus-related Pol polyprotein from transposon TNT 1-94-like beta-barrel" evidence="1">
    <location>
        <begin position="1"/>
        <end position="63"/>
    </location>
</feature>
<dbReference type="Proteomes" id="UP000824469">
    <property type="component" value="Unassembled WGS sequence"/>
</dbReference>
<dbReference type="Pfam" id="PF22936">
    <property type="entry name" value="Pol_BBD"/>
    <property type="match status" value="1"/>
</dbReference>
<evidence type="ECO:0000259" key="1">
    <source>
        <dbReference type="Pfam" id="PF22936"/>
    </source>
</evidence>
<name>A0AA38FB31_TAXCH</name>
<feature type="non-terminal residue" evidence="2">
    <location>
        <position position="90"/>
    </location>
</feature>
<protein>
    <recommendedName>
        <fullName evidence="1">Retrovirus-related Pol polyprotein from transposon TNT 1-94-like beta-barrel domain-containing protein</fullName>
    </recommendedName>
</protein>
<sequence>MTSKKDYLSYLKPYLGSPILMGDGSYVEAIRIGRIEVGTSSFENVLHISKFYLNLLSMYQMTHIGTGKRVGFTPDSVSIYDMQDKSKISI</sequence>
<accession>A0AA38FB31</accession>
<gene>
    <name evidence="2" type="ORF">KI387_038620</name>
</gene>
<dbReference type="AlphaFoldDB" id="A0AA38FB31"/>
<comment type="caution">
    <text evidence="2">The sequence shown here is derived from an EMBL/GenBank/DDBJ whole genome shotgun (WGS) entry which is preliminary data.</text>
</comment>
<evidence type="ECO:0000313" key="3">
    <source>
        <dbReference type="Proteomes" id="UP000824469"/>
    </source>
</evidence>
<dbReference type="InterPro" id="IPR054722">
    <property type="entry name" value="PolX-like_BBD"/>
</dbReference>
<evidence type="ECO:0000313" key="2">
    <source>
        <dbReference type="EMBL" id="KAH9295032.1"/>
    </source>
</evidence>